<feature type="region of interest" description="Disordered" evidence="2">
    <location>
        <begin position="68"/>
        <end position="105"/>
    </location>
</feature>
<comment type="caution">
    <text evidence="5">The sequence shown here is derived from an EMBL/GenBank/DDBJ whole genome shotgun (WGS) entry which is preliminary data.</text>
</comment>
<feature type="domain" description="Ricin B lectin" evidence="3">
    <location>
        <begin position="188"/>
        <end position="337"/>
    </location>
</feature>
<dbReference type="InterPro" id="IPR002901">
    <property type="entry name" value="MGlyc_endo_b_GlcNAc-like_dom"/>
</dbReference>
<evidence type="ECO:0000313" key="6">
    <source>
        <dbReference type="Proteomes" id="UP000565613"/>
    </source>
</evidence>
<dbReference type="Pfam" id="PF01520">
    <property type="entry name" value="Amidase_3"/>
    <property type="match status" value="1"/>
</dbReference>
<feature type="domain" description="Ricin B lectin" evidence="3">
    <location>
        <begin position="790"/>
        <end position="926"/>
    </location>
</feature>
<feature type="region of interest" description="Disordered" evidence="2">
    <location>
        <begin position="125"/>
        <end position="160"/>
    </location>
</feature>
<feature type="compositionally biased region" description="Low complexity" evidence="2">
    <location>
        <begin position="83"/>
        <end position="105"/>
    </location>
</feature>
<dbReference type="InterPro" id="IPR050695">
    <property type="entry name" value="N-acetylmuramoyl_amidase_3"/>
</dbReference>
<gene>
    <name evidence="5" type="ORF">HF885_09445</name>
</gene>
<proteinExistence type="predicted"/>
<evidence type="ECO:0000259" key="3">
    <source>
        <dbReference type="SMART" id="SM00458"/>
    </source>
</evidence>
<dbReference type="EMBL" id="JABAGR010000010">
    <property type="protein sequence ID" value="NMF26645.1"/>
    <property type="molecule type" value="Genomic_DNA"/>
</dbReference>
<evidence type="ECO:0008006" key="7">
    <source>
        <dbReference type="Google" id="ProtNLM"/>
    </source>
</evidence>
<dbReference type="SMART" id="SM00458">
    <property type="entry name" value="RICIN"/>
    <property type="match status" value="4"/>
</dbReference>
<feature type="compositionally biased region" description="Polar residues" evidence="2">
    <location>
        <begin position="69"/>
        <end position="82"/>
    </location>
</feature>
<dbReference type="GO" id="GO:0030288">
    <property type="term" value="C:outer membrane-bounded periplasmic space"/>
    <property type="evidence" value="ECO:0007669"/>
    <property type="project" value="TreeGrafter"/>
</dbReference>
<dbReference type="Pfam" id="PF14200">
    <property type="entry name" value="RicinB_lectin_2"/>
    <property type="match status" value="6"/>
</dbReference>
<feature type="domain" description="MurNAc-LAA" evidence="4">
    <location>
        <begin position="993"/>
        <end position="1130"/>
    </location>
</feature>
<evidence type="ECO:0000256" key="1">
    <source>
        <dbReference type="ARBA" id="ARBA00022801"/>
    </source>
</evidence>
<feature type="compositionally biased region" description="Polar residues" evidence="2">
    <location>
        <begin position="136"/>
        <end position="150"/>
    </location>
</feature>
<dbReference type="CDD" id="cd02696">
    <property type="entry name" value="MurNAc-LAA"/>
    <property type="match status" value="1"/>
</dbReference>
<dbReference type="GO" id="GO:0008745">
    <property type="term" value="F:N-acetylmuramoyl-L-alanine amidase activity"/>
    <property type="evidence" value="ECO:0007669"/>
    <property type="project" value="InterPro"/>
</dbReference>
<dbReference type="GO" id="GO:0009253">
    <property type="term" value="P:peptidoglycan catabolic process"/>
    <property type="evidence" value="ECO:0007669"/>
    <property type="project" value="InterPro"/>
</dbReference>
<dbReference type="Gene3D" id="3.40.630.40">
    <property type="entry name" value="Zn-dependent exopeptidases"/>
    <property type="match status" value="1"/>
</dbReference>
<dbReference type="InterPro" id="IPR000772">
    <property type="entry name" value="Ricin_B_lectin"/>
</dbReference>
<dbReference type="RefSeq" id="WP_170104680.1">
    <property type="nucleotide sequence ID" value="NZ_JABAGR010000010.1"/>
</dbReference>
<dbReference type="SUPFAM" id="SSF50370">
    <property type="entry name" value="Ricin B-like lectins"/>
    <property type="match status" value="5"/>
</dbReference>
<dbReference type="SUPFAM" id="SSF53187">
    <property type="entry name" value="Zn-dependent exopeptidases"/>
    <property type="match status" value="1"/>
</dbReference>
<feature type="domain" description="Ricin B lectin" evidence="3">
    <location>
        <begin position="366"/>
        <end position="508"/>
    </location>
</feature>
<feature type="domain" description="Ricin B lectin" evidence="3">
    <location>
        <begin position="523"/>
        <end position="703"/>
    </location>
</feature>
<dbReference type="InterPro" id="IPR002508">
    <property type="entry name" value="MurNAc-LAA_cat"/>
</dbReference>
<dbReference type="GO" id="GO:0004040">
    <property type="term" value="F:amidase activity"/>
    <property type="evidence" value="ECO:0007669"/>
    <property type="project" value="InterPro"/>
</dbReference>
<accession>A0A7X9TBZ7</accession>
<dbReference type="PANTHER" id="PTHR30404:SF0">
    <property type="entry name" value="N-ACETYLMURAMOYL-L-ALANINE AMIDASE AMIC"/>
    <property type="match status" value="1"/>
</dbReference>
<dbReference type="PROSITE" id="PS50231">
    <property type="entry name" value="RICIN_B_LECTIN"/>
    <property type="match status" value="4"/>
</dbReference>
<evidence type="ECO:0000259" key="4">
    <source>
        <dbReference type="SMART" id="SM00646"/>
    </source>
</evidence>
<evidence type="ECO:0000256" key="2">
    <source>
        <dbReference type="SAM" id="MobiDB-lite"/>
    </source>
</evidence>
<name>A0A7X9TBZ7_9ACTN</name>
<evidence type="ECO:0000313" key="5">
    <source>
        <dbReference type="EMBL" id="NMF26645.1"/>
    </source>
</evidence>
<dbReference type="Pfam" id="PF01832">
    <property type="entry name" value="Glucosaminidase"/>
    <property type="match status" value="1"/>
</dbReference>
<dbReference type="PANTHER" id="PTHR30404">
    <property type="entry name" value="N-ACETYLMURAMOYL-L-ALANINE AMIDASE"/>
    <property type="match status" value="1"/>
</dbReference>
<protein>
    <recommendedName>
        <fullName evidence="7">N-acetylmuramoyl-L-alanine amidase</fullName>
    </recommendedName>
</protein>
<dbReference type="Proteomes" id="UP000565613">
    <property type="component" value="Unassembled WGS sequence"/>
</dbReference>
<keyword evidence="1" id="KW-0378">Hydrolase</keyword>
<dbReference type="Gene3D" id="2.80.10.50">
    <property type="match status" value="10"/>
</dbReference>
<dbReference type="CDD" id="cd00161">
    <property type="entry name" value="beta-trefoil_Ricin-like"/>
    <property type="match status" value="5"/>
</dbReference>
<dbReference type="InterPro" id="IPR035992">
    <property type="entry name" value="Ricin_B-like_lectins"/>
</dbReference>
<reference evidence="5 6" key="1">
    <citation type="submission" date="2020-04" db="EMBL/GenBank/DDBJ databases">
        <authorList>
            <person name="Hitch T.C.A."/>
            <person name="Wylensek D."/>
            <person name="Clavel T."/>
        </authorList>
    </citation>
    <scope>NUCLEOTIDE SEQUENCE [LARGE SCALE GENOMIC DNA]</scope>
    <source>
        <strain evidence="5 6">105184</strain>
    </source>
</reference>
<dbReference type="SMART" id="SM00646">
    <property type="entry name" value="Ami_3"/>
    <property type="match status" value="1"/>
</dbReference>
<organism evidence="5 6">
    <name type="scientific">Parafannyhessea umbonata</name>
    <dbReference type="NCBI Taxonomy" id="604330"/>
    <lineage>
        <taxon>Bacteria</taxon>
        <taxon>Bacillati</taxon>
        <taxon>Actinomycetota</taxon>
        <taxon>Coriobacteriia</taxon>
        <taxon>Coriobacteriales</taxon>
        <taxon>Atopobiaceae</taxon>
        <taxon>Parafannyhessea</taxon>
    </lineage>
</organism>
<sequence>MESDVSTRRVRTHGFARHVLVVAAGVSLVSALAVSVAPAVAKAEEDNQQGTVAQVAVVPASVVEGLQQPDATTNQESTQSAIPSASEETPTSPSDSGNAATDAARGADAVVNGGDAVGKSVAIGGTGAHGDADNSVADTTEVTSPNPQTDTKSDAADVSVGAKAAVSDASPAAASEDASVPGEAKLPEGTYAIVSGSGSHMALDVSAASKYDGANVQIYEENGTDAQHWRLTYNRDKNSKYYGMVRLVNLNSGKVLDVYGALAKSGANVQQYAANGSSAQWWQLVQDAKAQGRSGYLLRSALQGDFVLDVSGGRLANGTNVGIWASNGTAAQRFTFVSLADEESDPWMTSGVAMLAKKHVADLADGTYVISASENVRSVLDVYAASKQNGGNVQVWTSNGTGAQRWAVSTSVASDGTPWRTVRNVGSGKVLDVYAAGTTAGTNVQQYDSNNSNAQRWVIVSNGDGTLTLRSALGRNLVLDLWGGSTANGANADVYTANGTSAQKFVFTFATPTAIASEGQVVADGLYIIKTADGKAIDVPSASTANGQQLQTYAANGTQAQVFAINYDKSTGYYHVSNLNSIAALDLDNGDVLPGGKVQQWAYGNGDKNQLWIFREGANGTYSIISPYANLALAVSGGKLTTTSLANAALWSLVRYEIPSGMYQISNRGNGRVIDVPSASWASGTKIQTYASNGTIAQKWYLHDVGGSFGDAYTLQSVGSGKYLAPSGSAVVQVEYPQAATWSMGFQPGVGLVLDEVASGRFLYANPMLTLGTGNLSNWGWKFADTTLDFSGEYEFAPATNTGLRLDVNGSSTSDGANVQVYSSNSTKAQRWIISSDGDGWFAILSRNSGKALDISGASGQDGANVWQYAGNGTNAQRWFFEIGNYGIVVKSALGTVLGTASGSVSGSNVSAQTWTDLAYQCWLLKPFAVVSYLIAVDPGHGGSDPGASGNGLQESTLTWKIASALRERLVSRGVGVYFTKTQNESVSVKDRVLRAVSANAKAIVSVHINSADSSAQGALVLTPNASSYNNWLHNEGRRLGSYVLQNIAELGIENDGFLERNYPQDGSDQSKYADGSVADYYGIVRYARQRGMLGVIIEHGFITNPHDAALFSSDSFLKKLGEADADGIIQMYGTSGGISSSGSTNLKNRGEASSQDGINTTIMGVTRTNAAQIVRFFKEKGAVYPASVYSSKGAATIEDFARILVEEATAEGVRAEVVFSQAMHETGWLKFGGLVTAEKCNFAGLGATGNSADGPSTDYGRGYAFEDVRTGIRAQVQHLKAYASTEPLANACVDPRFKYVTRGCAPTVGSLSGKWAVPGDGYGESIAAVIKQLLAA</sequence>